<accession>A0A7V8EIA8</accession>
<sequence>MAEQNPQEPINGIDRYRIEKMVGYGITGFADHLRMLSFWKRLLAGENDPEEIAQGLALALCPQRYIPKPKPGHGVSITINIAGDADPQALSGAIKSALASKFSSRR</sequence>
<gene>
    <name evidence="1" type="ORF">GN299_08625</name>
</gene>
<name>A0A7V8EIA8_PSEPU</name>
<dbReference type="AlphaFoldDB" id="A0A7V8EIA8"/>
<dbReference type="Proteomes" id="UP000442695">
    <property type="component" value="Unassembled WGS sequence"/>
</dbReference>
<dbReference type="RefSeq" id="WP_156858761.1">
    <property type="nucleotide sequence ID" value="NZ_WOWR01000008.1"/>
</dbReference>
<protein>
    <submittedName>
        <fullName evidence="1">Uncharacterized protein</fullName>
    </submittedName>
</protein>
<dbReference type="EMBL" id="WOWR01000008">
    <property type="protein sequence ID" value="KAF0255159.1"/>
    <property type="molecule type" value="Genomic_DNA"/>
</dbReference>
<reference evidence="1 2" key="1">
    <citation type="submission" date="2019-12" db="EMBL/GenBank/DDBJ databases">
        <authorList>
            <person name="Woiski C."/>
        </authorList>
    </citation>
    <scope>NUCLEOTIDE SEQUENCE [LARGE SCALE GENOMIC DNA]</scope>
    <source>
        <strain evidence="1 2">BOE100</strain>
    </source>
</reference>
<proteinExistence type="predicted"/>
<evidence type="ECO:0000313" key="1">
    <source>
        <dbReference type="EMBL" id="KAF0255159.1"/>
    </source>
</evidence>
<comment type="caution">
    <text evidence="1">The sequence shown here is derived from an EMBL/GenBank/DDBJ whole genome shotgun (WGS) entry which is preliminary data.</text>
</comment>
<organism evidence="1 2">
    <name type="scientific">Pseudomonas putida</name>
    <name type="common">Arthrobacter siderocapsulatus</name>
    <dbReference type="NCBI Taxonomy" id="303"/>
    <lineage>
        <taxon>Bacteria</taxon>
        <taxon>Pseudomonadati</taxon>
        <taxon>Pseudomonadota</taxon>
        <taxon>Gammaproteobacteria</taxon>
        <taxon>Pseudomonadales</taxon>
        <taxon>Pseudomonadaceae</taxon>
        <taxon>Pseudomonas</taxon>
    </lineage>
</organism>
<evidence type="ECO:0000313" key="2">
    <source>
        <dbReference type="Proteomes" id="UP000442695"/>
    </source>
</evidence>